<comment type="similarity">
    <text evidence="2 3">Belongs to the small heat shock protein (HSP20) family.</text>
</comment>
<accession>A0A935W7Q0</accession>
<dbReference type="GO" id="GO:0009408">
    <property type="term" value="P:response to heat"/>
    <property type="evidence" value="ECO:0007669"/>
    <property type="project" value="InterPro"/>
</dbReference>
<organism evidence="5 6">
    <name type="scientific">Candidatus Accumulibacter affinis</name>
    <dbReference type="NCBI Taxonomy" id="2954384"/>
    <lineage>
        <taxon>Bacteria</taxon>
        <taxon>Pseudomonadati</taxon>
        <taxon>Pseudomonadota</taxon>
        <taxon>Betaproteobacteria</taxon>
        <taxon>Candidatus Accumulibacter</taxon>
    </lineage>
</organism>
<dbReference type="PANTHER" id="PTHR46733">
    <property type="entry name" value="26.5 KDA HEAT SHOCK PROTEIN, MITOCHONDRIAL"/>
    <property type="match status" value="1"/>
</dbReference>
<feature type="domain" description="SHSP" evidence="4">
    <location>
        <begin position="13"/>
        <end position="124"/>
    </location>
</feature>
<comment type="caution">
    <text evidence="5">The sequence shown here is derived from an EMBL/GenBank/DDBJ whole genome shotgun (WGS) entry which is preliminary data.</text>
</comment>
<sequence>MSENSPVKKQNTRDEAALLPPVDVVEDASGITLYADLPGVPRDKLQLQVEAGTLTIEGEIDLAMPGGIESSHAEVSLPRYRRVFSLSKELDSSMVGAEFSQGVLKLTIPKAEHAQPRKIDVKVL</sequence>
<dbReference type="Proteomes" id="UP000706151">
    <property type="component" value="Unassembled WGS sequence"/>
</dbReference>
<evidence type="ECO:0000256" key="3">
    <source>
        <dbReference type="RuleBase" id="RU003616"/>
    </source>
</evidence>
<dbReference type="SUPFAM" id="SSF49764">
    <property type="entry name" value="HSP20-like chaperones"/>
    <property type="match status" value="1"/>
</dbReference>
<dbReference type="AlphaFoldDB" id="A0A935W7Q0"/>
<dbReference type="Gene3D" id="2.60.40.790">
    <property type="match status" value="1"/>
</dbReference>
<evidence type="ECO:0000313" key="5">
    <source>
        <dbReference type="EMBL" id="MBK7954160.1"/>
    </source>
</evidence>
<dbReference type="InterPro" id="IPR002068">
    <property type="entry name" value="A-crystallin/Hsp20_dom"/>
</dbReference>
<evidence type="ECO:0000256" key="1">
    <source>
        <dbReference type="ARBA" id="ARBA00023016"/>
    </source>
</evidence>
<dbReference type="InterPro" id="IPR044587">
    <property type="entry name" value="HSP21-like"/>
</dbReference>
<evidence type="ECO:0000259" key="4">
    <source>
        <dbReference type="PROSITE" id="PS01031"/>
    </source>
</evidence>
<keyword evidence="1" id="KW-0346">Stress response</keyword>
<proteinExistence type="inferred from homology"/>
<dbReference type="PROSITE" id="PS01031">
    <property type="entry name" value="SHSP"/>
    <property type="match status" value="1"/>
</dbReference>
<evidence type="ECO:0000313" key="6">
    <source>
        <dbReference type="Proteomes" id="UP000706151"/>
    </source>
</evidence>
<evidence type="ECO:0000256" key="2">
    <source>
        <dbReference type="PROSITE-ProRule" id="PRU00285"/>
    </source>
</evidence>
<dbReference type="Pfam" id="PF00011">
    <property type="entry name" value="HSP20"/>
    <property type="match status" value="1"/>
</dbReference>
<gene>
    <name evidence="5" type="ORF">IPK02_09495</name>
</gene>
<dbReference type="PANTHER" id="PTHR46733:SF4">
    <property type="entry name" value="HEAT SHOCK PROTEIN 21, CHLOROPLASTIC"/>
    <property type="match status" value="1"/>
</dbReference>
<protein>
    <submittedName>
        <fullName evidence="5">Hsp20/alpha crystallin family protein</fullName>
    </submittedName>
</protein>
<name>A0A935W7Q0_9PROT</name>
<dbReference type="InterPro" id="IPR008978">
    <property type="entry name" value="HSP20-like_chaperone"/>
</dbReference>
<dbReference type="EMBL" id="JADJOT010000008">
    <property type="protein sequence ID" value="MBK7954160.1"/>
    <property type="molecule type" value="Genomic_DNA"/>
</dbReference>
<dbReference type="CDD" id="cd06464">
    <property type="entry name" value="ACD_sHsps-like"/>
    <property type="match status" value="1"/>
</dbReference>
<reference evidence="5 6" key="1">
    <citation type="submission" date="2020-10" db="EMBL/GenBank/DDBJ databases">
        <title>Connecting structure to function with the recovery of over 1000 high-quality activated sludge metagenome-assembled genomes encoding full-length rRNA genes using long-read sequencing.</title>
        <authorList>
            <person name="Singleton C.M."/>
            <person name="Petriglieri F."/>
            <person name="Kristensen J.M."/>
            <person name="Kirkegaard R.H."/>
            <person name="Michaelsen T.Y."/>
            <person name="Andersen M.H."/>
            <person name="Karst S.M."/>
            <person name="Dueholm M.S."/>
            <person name="Nielsen P.H."/>
            <person name="Albertsen M."/>
        </authorList>
    </citation>
    <scope>NUCLEOTIDE SEQUENCE [LARGE SCALE GENOMIC DNA]</scope>
    <source>
        <strain evidence="5">Fred_18-Q3-R57-64_BAT3C.720</strain>
    </source>
</reference>